<keyword evidence="1" id="KW-0813">Transport</keyword>
<dbReference type="SUPFAM" id="SSF48371">
    <property type="entry name" value="ARM repeat"/>
    <property type="match status" value="1"/>
</dbReference>
<accession>A0A0B2UKR6</accession>
<evidence type="ECO:0000313" key="4">
    <source>
        <dbReference type="Proteomes" id="UP000031056"/>
    </source>
</evidence>
<dbReference type="InParanoid" id="A0A0B2UKR6"/>
<proteinExistence type="predicted"/>
<dbReference type="AlphaFoldDB" id="A0A0B2UKR6"/>
<evidence type="ECO:0000313" key="3">
    <source>
        <dbReference type="EMBL" id="KHN69627.1"/>
    </source>
</evidence>
<evidence type="ECO:0000256" key="1">
    <source>
        <dbReference type="ARBA" id="ARBA00022448"/>
    </source>
</evidence>
<dbReference type="Proteomes" id="UP000031056">
    <property type="component" value="Unassembled WGS sequence"/>
</dbReference>
<dbReference type="OrthoDB" id="26242at2759"/>
<dbReference type="EMBL" id="JOKQ01000005">
    <property type="protein sequence ID" value="KHN69627.1"/>
    <property type="molecule type" value="Genomic_DNA"/>
</dbReference>
<dbReference type="InterPro" id="IPR039481">
    <property type="entry name" value="EXOC2/Sec5_N_dom"/>
</dbReference>
<dbReference type="Pfam" id="PF15469">
    <property type="entry name" value="Sec5"/>
    <property type="match status" value="1"/>
</dbReference>
<feature type="domain" description="Exocyst complex component EXOC2/Sec5 N-terminal" evidence="2">
    <location>
        <begin position="11"/>
        <end position="194"/>
    </location>
</feature>
<keyword evidence="4" id="KW-1185">Reference proteome</keyword>
<dbReference type="RefSeq" id="XP_014563669.1">
    <property type="nucleotide sequence ID" value="XM_014708183.1"/>
</dbReference>
<organism evidence="3 4">
    <name type="scientific">Ordospora colligata OC4</name>
    <dbReference type="NCBI Taxonomy" id="1354746"/>
    <lineage>
        <taxon>Eukaryota</taxon>
        <taxon>Fungi</taxon>
        <taxon>Fungi incertae sedis</taxon>
        <taxon>Microsporidia</taxon>
        <taxon>Ordosporidae</taxon>
        <taxon>Ordospora</taxon>
    </lineage>
</organism>
<dbReference type="VEuPathDB" id="MicrosporidiaDB:M896_050330"/>
<protein>
    <recommendedName>
        <fullName evidence="2">Exocyst complex component EXOC2/Sec5 N-terminal domain-containing protein</fullName>
    </recommendedName>
</protein>
<gene>
    <name evidence="3" type="ORF">M896_050330</name>
</gene>
<reference evidence="3 4" key="1">
    <citation type="journal article" date="2014" name="MBio">
        <title>The Ordospora colligata genome; evolution of extreme reduction in microsporidia and host-to-parasite horizontal gene transfer.</title>
        <authorList>
            <person name="Pombert J.-F."/>
            <person name="Haag K.L."/>
            <person name="Beidas S."/>
            <person name="Ebert D."/>
            <person name="Keeling P.J."/>
        </authorList>
    </citation>
    <scope>NUCLEOTIDE SEQUENCE [LARGE SCALE GENOMIC DNA]</scope>
    <source>
        <strain evidence="3 4">OC4</strain>
    </source>
</reference>
<dbReference type="GeneID" id="26261686"/>
<dbReference type="InterPro" id="IPR016024">
    <property type="entry name" value="ARM-type_fold"/>
</dbReference>
<sequence>MGSIQEPGTGQAFNAVNVINKTYAESTEYDLNDSLVFLIGSINKTRARNKQLVKQHFGKFVQCRSVLEDVWTNIKQKRYDKEFTTELENNIKVVRNKFNQITSNVLEDSKSEINRHRKEYYMNKYSDLFSIKATLQKNLNNPERFVDVYENARGIYEHLKGSEYVQIIWGSIHDERCEFLENIYRRIQRPRCTFQEASYYFRLYFRICKNETEHKIMNTLLVNFKENSINALEMFALDDTLCADEITKQYLSLMNKVDEEIQIQGTNHYFYCMGCIMHEKLLLFTKICIKRLIDNIKVAKLHPGSQSVYFSHLKRVKMGFIDNELERCTISISDLTSLEHALEDLKETYMILIEIASKEEQSYIRERTLKLLGSYYEKMKLEDFSDIEHAIKIIHSMAPLIGKPGSKDIKNLNAMIGGYINDHSSKVVKRIEAMIAKQDNDILILMEVTRVIEEIPLEYERIIKQIKPLVESIPVVAYYLSKIFKAEHQQMLSNDVRERIDEIRYQFGFLLDI</sequence>
<dbReference type="HOGENOM" id="CLU_529991_0_0_1"/>
<comment type="caution">
    <text evidence="3">The sequence shown here is derived from an EMBL/GenBank/DDBJ whole genome shotgun (WGS) entry which is preliminary data.</text>
</comment>
<name>A0A0B2UKR6_9MICR</name>
<evidence type="ECO:0000259" key="2">
    <source>
        <dbReference type="Pfam" id="PF15469"/>
    </source>
</evidence>